<protein>
    <submittedName>
        <fullName evidence="6">Acetyltransferase</fullName>
    </submittedName>
</protein>
<proteinExistence type="inferred from homology"/>
<dbReference type="STRING" id="1293.SH09_02125"/>
<dbReference type="Proteomes" id="UP000255277">
    <property type="component" value="Unassembled WGS sequence"/>
</dbReference>
<dbReference type="GO" id="GO:0016747">
    <property type="term" value="F:acyltransferase activity, transferring groups other than amino-acyl groups"/>
    <property type="evidence" value="ECO:0007669"/>
    <property type="project" value="InterPro"/>
</dbReference>
<dbReference type="PANTHER" id="PTHR43792:SF8">
    <property type="entry name" value="[RIBOSOMAL PROTEIN US5]-ALANINE N-ACETYLTRANSFERASE"/>
    <property type="match status" value="1"/>
</dbReference>
<dbReference type="InterPro" id="IPR016181">
    <property type="entry name" value="Acyl_CoA_acyltransferase"/>
</dbReference>
<keyword evidence="1 6" id="KW-0808">Transferase</keyword>
<name>A0A0D0RQP9_STAGA</name>
<dbReference type="PANTHER" id="PTHR43792">
    <property type="entry name" value="GNAT FAMILY, PUTATIVE (AFU_ORTHOLOGUE AFUA_3G00765)-RELATED-RELATED"/>
    <property type="match status" value="1"/>
</dbReference>
<gene>
    <name evidence="6" type="ORF">NCTC12195_00991</name>
    <name evidence="5" type="ORF">SGA02_00360</name>
</gene>
<dbReference type="InterPro" id="IPR000182">
    <property type="entry name" value="GNAT_dom"/>
</dbReference>
<evidence type="ECO:0000313" key="8">
    <source>
        <dbReference type="Proteomes" id="UP000321057"/>
    </source>
</evidence>
<sequence length="191" mass="22822">MKQNLRLQFSTQRLIIRPLEENDYEIWLSGFINRKPSQHQFDEGQVDMSDATQPWFTELVERQRQARNADDLYIFAIFDKVSAAHIGMLDLKNLSRDAFQWAEIGYFIHNQYWRQGYAFEAISELIKQAKDNFKFHRLEAHIDIGNKPSQHLIEKLGFHYECLRKGFIFQDGAWTDQYVYYQNLHDDPINI</sequence>
<dbReference type="Pfam" id="PF13302">
    <property type="entry name" value="Acetyltransf_3"/>
    <property type="match status" value="1"/>
</dbReference>
<accession>A0A0D0RQP9</accession>
<keyword evidence="2" id="KW-0012">Acyltransferase</keyword>
<dbReference type="EMBL" id="UHDK01000001">
    <property type="protein sequence ID" value="SUM31557.1"/>
    <property type="molecule type" value="Genomic_DNA"/>
</dbReference>
<dbReference type="EMBL" id="BKAX01000001">
    <property type="protein sequence ID" value="GEQ04208.1"/>
    <property type="molecule type" value="Genomic_DNA"/>
</dbReference>
<reference evidence="6 7" key="1">
    <citation type="submission" date="2018-06" db="EMBL/GenBank/DDBJ databases">
        <authorList>
            <consortium name="Pathogen Informatics"/>
            <person name="Doyle S."/>
        </authorList>
    </citation>
    <scope>NUCLEOTIDE SEQUENCE [LARGE SCALE GENOMIC DNA]</scope>
    <source>
        <strain evidence="6 7">NCTC12195</strain>
    </source>
</reference>
<dbReference type="AlphaFoldDB" id="A0A0D0RQP9"/>
<dbReference type="PROSITE" id="PS51186">
    <property type="entry name" value="GNAT"/>
    <property type="match status" value="1"/>
</dbReference>
<dbReference type="Gene3D" id="3.40.630.30">
    <property type="match status" value="1"/>
</dbReference>
<dbReference type="OrthoDB" id="9798081at2"/>
<dbReference type="SUPFAM" id="SSF55729">
    <property type="entry name" value="Acyl-CoA N-acyltransferases (Nat)"/>
    <property type="match status" value="1"/>
</dbReference>
<evidence type="ECO:0000256" key="1">
    <source>
        <dbReference type="ARBA" id="ARBA00022679"/>
    </source>
</evidence>
<organism evidence="6 7">
    <name type="scientific">Staphylococcus gallinarum</name>
    <dbReference type="NCBI Taxonomy" id="1293"/>
    <lineage>
        <taxon>Bacteria</taxon>
        <taxon>Bacillati</taxon>
        <taxon>Bacillota</taxon>
        <taxon>Bacilli</taxon>
        <taxon>Bacillales</taxon>
        <taxon>Staphylococcaceae</taxon>
        <taxon>Staphylococcus</taxon>
    </lineage>
</organism>
<reference evidence="5 8" key="2">
    <citation type="submission" date="2019-07" db="EMBL/GenBank/DDBJ databases">
        <title>Whole genome shotgun sequence of Staphylococcus gallinarum NBRC 109767.</title>
        <authorList>
            <person name="Hosoyama A."/>
            <person name="Uohara A."/>
            <person name="Ohji S."/>
            <person name="Ichikawa N."/>
        </authorList>
    </citation>
    <scope>NUCLEOTIDE SEQUENCE [LARGE SCALE GENOMIC DNA]</scope>
    <source>
        <strain evidence="5 8">NBRC 109767</strain>
    </source>
</reference>
<evidence type="ECO:0000256" key="3">
    <source>
        <dbReference type="ARBA" id="ARBA00038502"/>
    </source>
</evidence>
<dbReference type="Proteomes" id="UP000321057">
    <property type="component" value="Unassembled WGS sequence"/>
</dbReference>
<evidence type="ECO:0000259" key="4">
    <source>
        <dbReference type="PROSITE" id="PS51186"/>
    </source>
</evidence>
<dbReference type="InterPro" id="IPR051531">
    <property type="entry name" value="N-acetyltransferase"/>
</dbReference>
<feature type="domain" description="N-acetyltransferase" evidence="4">
    <location>
        <begin position="14"/>
        <end position="185"/>
    </location>
</feature>
<comment type="similarity">
    <text evidence="3">Belongs to the acetyltransferase family. RimJ subfamily.</text>
</comment>
<evidence type="ECO:0000313" key="7">
    <source>
        <dbReference type="Proteomes" id="UP000255277"/>
    </source>
</evidence>
<evidence type="ECO:0000313" key="5">
    <source>
        <dbReference type="EMBL" id="GEQ04208.1"/>
    </source>
</evidence>
<dbReference type="RefSeq" id="WP_042737975.1">
    <property type="nucleotide sequence ID" value="NZ_BKAX01000001.1"/>
</dbReference>
<evidence type="ECO:0000313" key="6">
    <source>
        <dbReference type="EMBL" id="SUM31557.1"/>
    </source>
</evidence>
<keyword evidence="8" id="KW-1185">Reference proteome</keyword>
<evidence type="ECO:0000256" key="2">
    <source>
        <dbReference type="ARBA" id="ARBA00023315"/>
    </source>
</evidence>